<gene>
    <name evidence="1" type="ORF">GCM10008015_26870</name>
</gene>
<keyword evidence="2" id="KW-1185">Reference proteome</keyword>
<organism evidence="1 2">
    <name type="scientific">Flavobacterium palustre</name>
    <dbReference type="NCBI Taxonomy" id="1476463"/>
    <lineage>
        <taxon>Bacteria</taxon>
        <taxon>Pseudomonadati</taxon>
        <taxon>Bacteroidota</taxon>
        <taxon>Flavobacteriia</taxon>
        <taxon>Flavobacteriales</taxon>
        <taxon>Flavobacteriaceae</taxon>
        <taxon>Flavobacterium</taxon>
    </lineage>
</organism>
<sequence>MGGISEFNELISQRIRELIPTQTDWATVKDVNWEKKTMTATGLKDDLDYHDVLLGIGSDFKKPKVGTKCLIGIVGNSANAFLIAADEVEEILIVSGESQLTVKEQGFIVKHGGENLKNIFSDMIDEINKIIVVNGRSINVAAMTAIKERLNTVLIE</sequence>
<dbReference type="Proteomes" id="UP000658793">
    <property type="component" value="Unassembled WGS sequence"/>
</dbReference>
<accession>A0ABQ1HQJ8</accession>
<reference evidence="2" key="1">
    <citation type="journal article" date="2019" name="Int. J. Syst. Evol. Microbiol.">
        <title>The Global Catalogue of Microorganisms (GCM) 10K type strain sequencing project: providing services to taxonomists for standard genome sequencing and annotation.</title>
        <authorList>
            <consortium name="The Broad Institute Genomics Platform"/>
            <consortium name="The Broad Institute Genome Sequencing Center for Infectious Disease"/>
            <person name="Wu L."/>
            <person name="Ma J."/>
        </authorList>
    </citation>
    <scope>NUCLEOTIDE SEQUENCE [LARGE SCALE GENOMIC DNA]</scope>
    <source>
        <strain evidence="2">CGMCC 1.12811</strain>
    </source>
</reference>
<comment type="caution">
    <text evidence="1">The sequence shown here is derived from an EMBL/GenBank/DDBJ whole genome shotgun (WGS) entry which is preliminary data.</text>
</comment>
<name>A0ABQ1HQJ8_9FLAO</name>
<dbReference type="RefSeq" id="WP_188494885.1">
    <property type="nucleotide sequence ID" value="NZ_BMGA01000008.1"/>
</dbReference>
<evidence type="ECO:0000313" key="1">
    <source>
        <dbReference type="EMBL" id="GGA84705.1"/>
    </source>
</evidence>
<protein>
    <submittedName>
        <fullName evidence="1">Uncharacterized protein</fullName>
    </submittedName>
</protein>
<dbReference type="EMBL" id="BMGA01000008">
    <property type="protein sequence ID" value="GGA84705.1"/>
    <property type="molecule type" value="Genomic_DNA"/>
</dbReference>
<evidence type="ECO:0000313" key="2">
    <source>
        <dbReference type="Proteomes" id="UP000658793"/>
    </source>
</evidence>
<proteinExistence type="predicted"/>